<feature type="transmembrane region" description="Helical" evidence="4">
    <location>
        <begin position="318"/>
        <end position="337"/>
    </location>
</feature>
<evidence type="ECO:0000256" key="2">
    <source>
        <dbReference type="ARBA" id="ARBA00022803"/>
    </source>
</evidence>
<keyword evidence="1" id="KW-0677">Repeat</keyword>
<feature type="transmembrane region" description="Helical" evidence="4">
    <location>
        <begin position="211"/>
        <end position="229"/>
    </location>
</feature>
<feature type="transmembrane region" description="Helical" evidence="4">
    <location>
        <begin position="287"/>
        <end position="312"/>
    </location>
</feature>
<comment type="caution">
    <text evidence="5">The sequence shown here is derived from an EMBL/GenBank/DDBJ whole genome shotgun (WGS) entry which is preliminary data.</text>
</comment>
<feature type="transmembrane region" description="Helical" evidence="4">
    <location>
        <begin position="7"/>
        <end position="26"/>
    </location>
</feature>
<accession>A0A1F8EH52</accession>
<dbReference type="Gene3D" id="1.25.40.10">
    <property type="entry name" value="Tetratricopeptide repeat domain"/>
    <property type="match status" value="1"/>
</dbReference>
<dbReference type="AlphaFoldDB" id="A0A1F8EH52"/>
<dbReference type="Proteomes" id="UP000177594">
    <property type="component" value="Unassembled WGS sequence"/>
</dbReference>
<dbReference type="InterPro" id="IPR052346">
    <property type="entry name" value="O-mannosyl-transferase_TMTC"/>
</dbReference>
<feature type="transmembrane region" description="Helical" evidence="4">
    <location>
        <begin position="173"/>
        <end position="199"/>
    </location>
</feature>
<protein>
    <submittedName>
        <fullName evidence="5">Uncharacterized protein</fullName>
    </submittedName>
</protein>
<name>A0A1F8EH52_9BACT</name>
<feature type="transmembrane region" description="Helical" evidence="4">
    <location>
        <begin position="386"/>
        <end position="405"/>
    </location>
</feature>
<sequence length="615" mass="70518">MRVLKNNIFIFCGLIILAFLLFGNGIKGEFVFDDRSVIVGNPLVEEFSGVFKAFLNPYHYARPQSGLYRPLTFASYVFDWHLFSGNPAGFHIVNIMLHVIASFLVYLVLKGSGTFFVTKKVPDPLLSSLLFLFLPIHVEAVTSIVGRGEILALLFFLSAFYSLQNRSYKIATIFFFLSLLSKETGIVFIPVFIFFEFFWRKTEWKQLIKKTAYFLPPLIVYAGLRYYALGSDYFISTNAYSFFNPIKEMDFFPGLRMAFKVLYLYVQKMIYPDYFSSDYSYNQISEVNNLFSSWQAMAGVVIFVALICLAILRRNNLVGLGAVIFLFSYLIVSNLFVKIGTIMAERLMYMPSLGLVILIATTVESLKFKVANYGLKSKILNPTHKFFIFYFSFLILLVWYGYAVIDRNRDWLNEKNLFESAYAVAPNSVVNITNMASILFREGKNQEALEKIQIALEVEPKNSPTLHLAGQIYRKNGEDKKAEESWLKAIQAQADYLYPYLSLGVSYYQKGDFKSGAEILLKAQEIYNTPNVISLLAFNKVGLEQYSEVISLVEKRFGKIPKEFELRFILGVAYLKSGNDSKANELLLELKDPTLSEEVDFFKNLRETRIFSIEI</sequence>
<dbReference type="InterPro" id="IPR019734">
    <property type="entry name" value="TPR_rpt"/>
</dbReference>
<feature type="transmembrane region" description="Helical" evidence="4">
    <location>
        <begin position="129"/>
        <end position="161"/>
    </location>
</feature>
<feature type="repeat" description="TPR" evidence="3">
    <location>
        <begin position="429"/>
        <end position="462"/>
    </location>
</feature>
<dbReference type="SUPFAM" id="SSF48452">
    <property type="entry name" value="TPR-like"/>
    <property type="match status" value="1"/>
</dbReference>
<evidence type="ECO:0000313" key="6">
    <source>
        <dbReference type="Proteomes" id="UP000177594"/>
    </source>
</evidence>
<reference evidence="5 6" key="1">
    <citation type="journal article" date="2016" name="Nat. Commun.">
        <title>Thousands of microbial genomes shed light on interconnected biogeochemical processes in an aquifer system.</title>
        <authorList>
            <person name="Anantharaman K."/>
            <person name="Brown C.T."/>
            <person name="Hug L.A."/>
            <person name="Sharon I."/>
            <person name="Castelle C.J."/>
            <person name="Probst A.J."/>
            <person name="Thomas B.C."/>
            <person name="Singh A."/>
            <person name="Wilkins M.J."/>
            <person name="Karaoz U."/>
            <person name="Brodie E.L."/>
            <person name="Williams K.H."/>
            <person name="Hubbard S.S."/>
            <person name="Banfield J.F."/>
        </authorList>
    </citation>
    <scope>NUCLEOTIDE SEQUENCE [LARGE SCALE GENOMIC DNA]</scope>
</reference>
<evidence type="ECO:0000313" key="5">
    <source>
        <dbReference type="EMBL" id="OGN00161.1"/>
    </source>
</evidence>
<keyword evidence="2 3" id="KW-0802">TPR repeat</keyword>
<evidence type="ECO:0000256" key="3">
    <source>
        <dbReference type="PROSITE-ProRule" id="PRU00339"/>
    </source>
</evidence>
<dbReference type="PANTHER" id="PTHR44227:SF3">
    <property type="entry name" value="PROTEIN O-MANNOSYL-TRANSFERASE TMTC4"/>
    <property type="match status" value="1"/>
</dbReference>
<dbReference type="PANTHER" id="PTHR44227">
    <property type="match status" value="1"/>
</dbReference>
<dbReference type="EMBL" id="MGIZ01000002">
    <property type="protein sequence ID" value="OGN00161.1"/>
    <property type="molecule type" value="Genomic_DNA"/>
</dbReference>
<evidence type="ECO:0000256" key="1">
    <source>
        <dbReference type="ARBA" id="ARBA00022737"/>
    </source>
</evidence>
<dbReference type="Pfam" id="PF13181">
    <property type="entry name" value="TPR_8"/>
    <property type="match status" value="1"/>
</dbReference>
<proteinExistence type="predicted"/>
<evidence type="ECO:0000256" key="4">
    <source>
        <dbReference type="SAM" id="Phobius"/>
    </source>
</evidence>
<keyword evidence="4" id="KW-0472">Membrane</keyword>
<dbReference type="PROSITE" id="PS50005">
    <property type="entry name" value="TPR"/>
    <property type="match status" value="1"/>
</dbReference>
<gene>
    <name evidence="5" type="ORF">A2817_01900</name>
</gene>
<keyword evidence="4" id="KW-0812">Transmembrane</keyword>
<dbReference type="SMART" id="SM00028">
    <property type="entry name" value="TPR"/>
    <property type="match status" value="3"/>
</dbReference>
<organism evidence="5 6">
    <name type="scientific">Candidatus Yanofskybacteria bacterium RIFCSPHIGHO2_01_FULL_39_8b</name>
    <dbReference type="NCBI Taxonomy" id="1802659"/>
    <lineage>
        <taxon>Bacteria</taxon>
        <taxon>Candidatus Yanofskyibacteriota</taxon>
    </lineage>
</organism>
<feature type="transmembrane region" description="Helical" evidence="4">
    <location>
        <begin position="88"/>
        <end position="109"/>
    </location>
</feature>
<dbReference type="InterPro" id="IPR011990">
    <property type="entry name" value="TPR-like_helical_dom_sf"/>
</dbReference>
<feature type="transmembrane region" description="Helical" evidence="4">
    <location>
        <begin position="349"/>
        <end position="366"/>
    </location>
</feature>
<keyword evidence="4" id="KW-1133">Transmembrane helix</keyword>